<reference evidence="5" key="2">
    <citation type="journal article" date="2007" name="Science">
        <title>Genome sequence of Aedes aegypti, a major arbovirus vector.</title>
        <authorList>
            <person name="Nene V."/>
            <person name="Wortman J.R."/>
            <person name="Lawson D."/>
            <person name="Haas B."/>
            <person name="Kodira C."/>
            <person name="Tu Z.J."/>
            <person name="Loftus B."/>
            <person name="Xi Z."/>
            <person name="Megy K."/>
            <person name="Grabherr M."/>
            <person name="Ren Q."/>
            <person name="Zdobnov E.M."/>
            <person name="Lobo N.F."/>
            <person name="Campbell K.S."/>
            <person name="Brown S.E."/>
            <person name="Bonaldo M.F."/>
            <person name="Zhu J."/>
            <person name="Sinkins S.P."/>
            <person name="Hogenkamp D.G."/>
            <person name="Amedeo P."/>
            <person name="Arensburger P."/>
            <person name="Atkinson P.W."/>
            <person name="Bidwell S."/>
            <person name="Biedler J."/>
            <person name="Birney E."/>
            <person name="Bruggner R.V."/>
            <person name="Costas J."/>
            <person name="Coy M.R."/>
            <person name="Crabtree J."/>
            <person name="Crawford M."/>
            <person name="Debruyn B."/>
            <person name="Decaprio D."/>
            <person name="Eiglmeier K."/>
            <person name="Eisenstadt E."/>
            <person name="El-Dorry H."/>
            <person name="Gelbart W.M."/>
            <person name="Gomes S.L."/>
            <person name="Hammond M."/>
            <person name="Hannick L.I."/>
            <person name="Hogan J.R."/>
            <person name="Holmes M.H."/>
            <person name="Jaffe D."/>
            <person name="Johnston J.S."/>
            <person name="Kennedy R.C."/>
            <person name="Koo H."/>
            <person name="Kravitz S."/>
            <person name="Kriventseva E.V."/>
            <person name="Kulp D."/>
            <person name="Labutti K."/>
            <person name="Lee E."/>
            <person name="Li S."/>
            <person name="Lovin D.D."/>
            <person name="Mao C."/>
            <person name="Mauceli E."/>
            <person name="Menck C.F."/>
            <person name="Miller J.R."/>
            <person name="Montgomery P."/>
            <person name="Mori A."/>
            <person name="Nascimento A.L."/>
            <person name="Naveira H.F."/>
            <person name="Nusbaum C."/>
            <person name="O'leary S."/>
            <person name="Orvis J."/>
            <person name="Pertea M."/>
            <person name="Quesneville H."/>
            <person name="Reidenbach K.R."/>
            <person name="Rogers Y.H."/>
            <person name="Roth C.W."/>
            <person name="Schneider J.R."/>
            <person name="Schatz M."/>
            <person name="Shumway M."/>
            <person name="Stanke M."/>
            <person name="Stinson E.O."/>
            <person name="Tubio J.M."/>
            <person name="Vanzee J.P."/>
            <person name="Verjovski-Almeida S."/>
            <person name="Werner D."/>
            <person name="White O."/>
            <person name="Wyder S."/>
            <person name="Zeng Q."/>
            <person name="Zhao Q."/>
            <person name="Zhao Y."/>
            <person name="Hill C.A."/>
            <person name="Raikhel A.S."/>
            <person name="Soares M.B."/>
            <person name="Knudson D.L."/>
            <person name="Lee N.H."/>
            <person name="Galagan J."/>
            <person name="Salzberg S.L."/>
            <person name="Paulsen I.T."/>
            <person name="Dimopoulos G."/>
            <person name="Collins F.H."/>
            <person name="Birren B."/>
            <person name="Fraser-Liggett C.M."/>
            <person name="Severson D.W."/>
        </authorList>
    </citation>
    <scope>NUCLEOTIDE SEQUENCE [LARGE SCALE GENOMIC DNA]</scope>
    <source>
        <strain evidence="5">Liverpool</strain>
    </source>
</reference>
<dbReference type="VEuPathDB" id="VectorBase:AAEL015298"/>
<dbReference type="InterPro" id="IPR012020">
    <property type="entry name" value="ABHD4"/>
</dbReference>
<evidence type="ECO:0000313" key="5">
    <source>
        <dbReference type="EMBL" id="EAT46564.1"/>
    </source>
</evidence>
<feature type="domain" description="AB hydrolase-1" evidence="4">
    <location>
        <begin position="108"/>
        <end position="353"/>
    </location>
</feature>
<dbReference type="SUPFAM" id="SSF53474">
    <property type="entry name" value="alpha/beta-Hydrolases"/>
    <property type="match status" value="1"/>
</dbReference>
<sequence length="353" mass="39892">VKMWIVSIAIILLLGYFTYYVTAVVKRPFLATASGPFRRYLRRHVPMVQALFWPHWWCTEGRAQTLLARIIRAWMSPRVSYRREILTLSDGGQVALDWLDQDRTQDSPVVVVLPGLLGDSQSEYVKHLVTSIVRIGAKAVVFNYRGLAGVELKTPRLYCACSVDDLSEVLLHVRMLYSKARIAVVGVSMGGLIVGNYLVNRTEESKSMLTAVFTISLPWNMFKGSESIDRPILNRMLGRHLTRSLCRLVGKHEVLWNTKHDWDMDQVLRSQSIREFDARFTSKNFGFEKLDNYYAHATLHDKLDRVQVPLLCLNAADDPFQPMEAIPVAAASKSSHVAILVTTCGGHIGFLEG</sequence>
<keyword evidence="3" id="KW-0812">Transmembrane</keyword>
<feature type="non-terminal residue" evidence="5">
    <location>
        <position position="1"/>
    </location>
</feature>
<dbReference type="ESTHER" id="aedae-q17is4">
    <property type="family name" value="abh_upf0017"/>
</dbReference>
<dbReference type="HOGENOM" id="CLU_032487_4_0_1"/>
<dbReference type="PANTHER" id="PTHR10794">
    <property type="entry name" value="ABHYDROLASE DOMAIN-CONTAINING PROTEIN"/>
    <property type="match status" value="1"/>
</dbReference>
<protein>
    <submittedName>
        <fullName evidence="5">AAEL002274-PA</fullName>
    </submittedName>
</protein>
<dbReference type="PaxDb" id="7159-AAEL002274-PA"/>
<evidence type="ECO:0000313" key="6">
    <source>
        <dbReference type="Proteomes" id="UP000682892"/>
    </source>
</evidence>
<comment type="similarity">
    <text evidence="1">Belongs to the AB hydrolase superfamily. AB hydrolase 4 family.</text>
</comment>
<feature type="non-terminal residue" evidence="5">
    <location>
        <position position="353"/>
    </location>
</feature>
<feature type="active site" description="Charge relay system" evidence="2">
    <location>
        <position position="347"/>
    </location>
</feature>
<feature type="active site" description="Charge relay system" evidence="2">
    <location>
        <position position="188"/>
    </location>
</feature>
<feature type="active site" description="Charge relay system" evidence="2">
    <location>
        <position position="318"/>
    </location>
</feature>
<organism evidence="5 6">
    <name type="scientific">Aedes aegypti</name>
    <name type="common">Yellowfever mosquito</name>
    <name type="synonym">Culex aegypti</name>
    <dbReference type="NCBI Taxonomy" id="7159"/>
    <lineage>
        <taxon>Eukaryota</taxon>
        <taxon>Metazoa</taxon>
        <taxon>Ecdysozoa</taxon>
        <taxon>Arthropoda</taxon>
        <taxon>Hexapoda</taxon>
        <taxon>Insecta</taxon>
        <taxon>Pterygota</taxon>
        <taxon>Neoptera</taxon>
        <taxon>Endopterygota</taxon>
        <taxon>Diptera</taxon>
        <taxon>Nematocera</taxon>
        <taxon>Culicoidea</taxon>
        <taxon>Culicidae</taxon>
        <taxon>Culicinae</taxon>
        <taxon>Aedini</taxon>
        <taxon>Aedes</taxon>
        <taxon>Stegomyia</taxon>
    </lineage>
</organism>
<accession>Q17IS4</accession>
<dbReference type="GO" id="GO:0051792">
    <property type="term" value="P:medium-chain fatty acid biosynthetic process"/>
    <property type="evidence" value="ECO:0007669"/>
    <property type="project" value="TreeGrafter"/>
</dbReference>
<dbReference type="eggNOG" id="KOG1838">
    <property type="taxonomic scope" value="Eukaryota"/>
</dbReference>
<dbReference type="GO" id="GO:0051793">
    <property type="term" value="P:medium-chain fatty acid catabolic process"/>
    <property type="evidence" value="ECO:0007669"/>
    <property type="project" value="TreeGrafter"/>
</dbReference>
<evidence type="ECO:0000259" key="4">
    <source>
        <dbReference type="Pfam" id="PF00561"/>
    </source>
</evidence>
<dbReference type="PIRSF" id="PIRSF005211">
    <property type="entry name" value="Ab_hydro_YheT"/>
    <property type="match status" value="1"/>
</dbReference>
<dbReference type="InterPro" id="IPR050960">
    <property type="entry name" value="AB_hydrolase_4_sf"/>
</dbReference>
<dbReference type="AlphaFoldDB" id="Q17IS4"/>
<reference evidence="5" key="3">
    <citation type="submission" date="2012-09" db="EMBL/GenBank/DDBJ databases">
        <authorList>
            <consortium name="VectorBase"/>
        </authorList>
    </citation>
    <scope>NUCLEOTIDE SEQUENCE</scope>
    <source>
        <strain evidence="5">Liverpool</strain>
    </source>
</reference>
<dbReference type="STRING" id="7159.Q17IS4"/>
<dbReference type="InterPro" id="IPR029058">
    <property type="entry name" value="AB_hydrolase_fold"/>
</dbReference>
<keyword evidence="3" id="KW-0472">Membrane</keyword>
<keyword evidence="3" id="KW-1133">Transmembrane helix</keyword>
<gene>
    <name evidence="5" type="ORF">AaeL_AAEL002274</name>
</gene>
<name>Q17IS4_AEDAE</name>
<dbReference type="PhylomeDB" id="Q17IS4"/>
<dbReference type="Proteomes" id="UP000682892">
    <property type="component" value="Unassembled WGS sequence"/>
</dbReference>
<evidence type="ECO:0000256" key="1">
    <source>
        <dbReference type="ARBA" id="ARBA00010884"/>
    </source>
</evidence>
<reference evidence="5" key="1">
    <citation type="submission" date="2005-10" db="EMBL/GenBank/DDBJ databases">
        <authorList>
            <person name="Loftus B.J."/>
            <person name="Nene V.M."/>
            <person name="Hannick L.I."/>
            <person name="Bidwell S."/>
            <person name="Haas B."/>
            <person name="Amedeo P."/>
            <person name="Orvis J."/>
            <person name="Wortman J.R."/>
            <person name="White O.R."/>
            <person name="Salzberg S."/>
            <person name="Shumway M."/>
            <person name="Koo H."/>
            <person name="Zhao Y."/>
            <person name="Holmes M."/>
            <person name="Miller J."/>
            <person name="Schatz M."/>
            <person name="Pop M."/>
            <person name="Pai G."/>
            <person name="Utterback T."/>
            <person name="Rogers Y.-H."/>
            <person name="Kravitz S."/>
            <person name="Fraser C.M."/>
        </authorList>
    </citation>
    <scope>NUCLEOTIDE SEQUENCE</scope>
    <source>
        <strain evidence="5">Liverpool</strain>
    </source>
</reference>
<dbReference type="InterPro" id="IPR000073">
    <property type="entry name" value="AB_hydrolase_1"/>
</dbReference>
<dbReference type="Gene3D" id="3.40.50.1820">
    <property type="entry name" value="alpha/beta hydrolase"/>
    <property type="match status" value="1"/>
</dbReference>
<dbReference type="Pfam" id="PF00561">
    <property type="entry name" value="Abhydrolase_1"/>
    <property type="match status" value="1"/>
</dbReference>
<dbReference type="GO" id="GO:0008126">
    <property type="term" value="F:acetylesterase activity"/>
    <property type="evidence" value="ECO:0007669"/>
    <property type="project" value="TreeGrafter"/>
</dbReference>
<evidence type="ECO:0000256" key="3">
    <source>
        <dbReference type="SAM" id="Phobius"/>
    </source>
</evidence>
<dbReference type="PANTHER" id="PTHR10794:SF63">
    <property type="entry name" value="ALPHA_BETA HYDROLASE 1, ISOFORM A"/>
    <property type="match status" value="1"/>
</dbReference>
<evidence type="ECO:0000256" key="2">
    <source>
        <dbReference type="PIRSR" id="PIRSR005211-1"/>
    </source>
</evidence>
<proteinExistence type="inferred from homology"/>
<dbReference type="EMBL" id="CH477237">
    <property type="protein sequence ID" value="EAT46564.1"/>
    <property type="molecule type" value="Genomic_DNA"/>
</dbReference>
<dbReference type="GO" id="GO:0047372">
    <property type="term" value="F:monoacylglycerol lipase activity"/>
    <property type="evidence" value="ECO:0007669"/>
    <property type="project" value="TreeGrafter"/>
</dbReference>
<feature type="transmembrane region" description="Helical" evidence="3">
    <location>
        <begin position="6"/>
        <end position="25"/>
    </location>
</feature>
<dbReference type="OMA" id="GCCRTKI"/>